<evidence type="ECO:0000313" key="1">
    <source>
        <dbReference type="EMBL" id="GMT25110.1"/>
    </source>
</evidence>
<gene>
    <name evidence="1" type="ORF">PFISCL1PPCAC_16407</name>
</gene>
<dbReference type="Proteomes" id="UP001432322">
    <property type="component" value="Unassembled WGS sequence"/>
</dbReference>
<organism evidence="1 2">
    <name type="scientific">Pristionchus fissidentatus</name>
    <dbReference type="NCBI Taxonomy" id="1538716"/>
    <lineage>
        <taxon>Eukaryota</taxon>
        <taxon>Metazoa</taxon>
        <taxon>Ecdysozoa</taxon>
        <taxon>Nematoda</taxon>
        <taxon>Chromadorea</taxon>
        <taxon>Rhabditida</taxon>
        <taxon>Rhabditina</taxon>
        <taxon>Diplogasteromorpha</taxon>
        <taxon>Diplogasteroidea</taxon>
        <taxon>Neodiplogasteridae</taxon>
        <taxon>Pristionchus</taxon>
    </lineage>
</organism>
<dbReference type="EMBL" id="BTSY01000004">
    <property type="protein sequence ID" value="GMT25110.1"/>
    <property type="molecule type" value="Genomic_DNA"/>
</dbReference>
<dbReference type="AlphaFoldDB" id="A0AAV5W460"/>
<evidence type="ECO:0000313" key="2">
    <source>
        <dbReference type="Proteomes" id="UP001432322"/>
    </source>
</evidence>
<reference evidence="1" key="1">
    <citation type="submission" date="2023-10" db="EMBL/GenBank/DDBJ databases">
        <title>Genome assembly of Pristionchus species.</title>
        <authorList>
            <person name="Yoshida K."/>
            <person name="Sommer R.J."/>
        </authorList>
    </citation>
    <scope>NUCLEOTIDE SEQUENCE</scope>
    <source>
        <strain evidence="1">RS5133</strain>
    </source>
</reference>
<accession>A0AAV5W460</accession>
<proteinExistence type="predicted"/>
<sequence length="200" mass="22779">PRYCVFADEKRKLLVSGAGPLIQVYKSDAEEGSYPISTIHVFDRQNVNVEFIQPIENTGHFVVAGNTFLTVLHADEITSEISWVNQERMHECSIDYSISKLFSVIKSKCAEDLSLSLFILTREVVLFVTLSVSSKKKRRDFSIAQFLLKRDYRESMTHSSSSNSPRPRSSIVISMTTVIVLGTMERLRLISWRHLTMVDS</sequence>
<name>A0AAV5W460_9BILA</name>
<feature type="non-terminal residue" evidence="1">
    <location>
        <position position="1"/>
    </location>
</feature>
<protein>
    <submittedName>
        <fullName evidence="1">Uncharacterized protein</fullName>
    </submittedName>
</protein>
<keyword evidence="2" id="KW-1185">Reference proteome</keyword>
<comment type="caution">
    <text evidence="1">The sequence shown here is derived from an EMBL/GenBank/DDBJ whole genome shotgun (WGS) entry which is preliminary data.</text>
</comment>